<feature type="non-terminal residue" evidence="1">
    <location>
        <position position="1"/>
    </location>
</feature>
<protein>
    <submittedName>
        <fullName evidence="1">Uncharacterized protein</fullName>
    </submittedName>
</protein>
<proteinExistence type="predicted"/>
<accession>A0AA40KCJ3</accession>
<evidence type="ECO:0000313" key="1">
    <source>
        <dbReference type="EMBL" id="KAK0753782.1"/>
    </source>
</evidence>
<sequence length="64" mass="7227">CLGRRGAVRLCEHVKVSWADMEPYLSEWQQQQDPQDGQTCLDGFSVECCDPSHDTRCTAEDPPT</sequence>
<dbReference type="AlphaFoldDB" id="A0AA40KCJ3"/>
<organism evidence="1 2">
    <name type="scientific">Schizothecium vesticola</name>
    <dbReference type="NCBI Taxonomy" id="314040"/>
    <lineage>
        <taxon>Eukaryota</taxon>
        <taxon>Fungi</taxon>
        <taxon>Dikarya</taxon>
        <taxon>Ascomycota</taxon>
        <taxon>Pezizomycotina</taxon>
        <taxon>Sordariomycetes</taxon>
        <taxon>Sordariomycetidae</taxon>
        <taxon>Sordariales</taxon>
        <taxon>Schizotheciaceae</taxon>
        <taxon>Schizothecium</taxon>
    </lineage>
</organism>
<feature type="non-terminal residue" evidence="1">
    <location>
        <position position="64"/>
    </location>
</feature>
<dbReference type="EMBL" id="JAUKUD010000001">
    <property type="protein sequence ID" value="KAK0753782.1"/>
    <property type="molecule type" value="Genomic_DNA"/>
</dbReference>
<gene>
    <name evidence="1" type="ORF">B0T18DRAFT_307034</name>
</gene>
<evidence type="ECO:0000313" key="2">
    <source>
        <dbReference type="Proteomes" id="UP001172155"/>
    </source>
</evidence>
<name>A0AA40KCJ3_9PEZI</name>
<dbReference type="Proteomes" id="UP001172155">
    <property type="component" value="Unassembled WGS sequence"/>
</dbReference>
<keyword evidence="2" id="KW-1185">Reference proteome</keyword>
<reference evidence="1" key="1">
    <citation type="submission" date="2023-06" db="EMBL/GenBank/DDBJ databases">
        <title>Genome-scale phylogeny and comparative genomics of the fungal order Sordariales.</title>
        <authorList>
            <consortium name="Lawrence Berkeley National Laboratory"/>
            <person name="Hensen N."/>
            <person name="Bonometti L."/>
            <person name="Westerberg I."/>
            <person name="Brannstrom I.O."/>
            <person name="Guillou S."/>
            <person name="Cros-Aarteil S."/>
            <person name="Calhoun S."/>
            <person name="Haridas S."/>
            <person name="Kuo A."/>
            <person name="Mondo S."/>
            <person name="Pangilinan J."/>
            <person name="Riley R."/>
            <person name="LaButti K."/>
            <person name="Andreopoulos B."/>
            <person name="Lipzen A."/>
            <person name="Chen C."/>
            <person name="Yanf M."/>
            <person name="Daum C."/>
            <person name="Ng V."/>
            <person name="Clum A."/>
            <person name="Steindorff A."/>
            <person name="Ohm R."/>
            <person name="Martin F."/>
            <person name="Silar P."/>
            <person name="Natvig D."/>
            <person name="Lalanne C."/>
            <person name="Gautier V."/>
            <person name="Ament-velasquez S.L."/>
            <person name="Kruys A."/>
            <person name="Hutchinson M.I."/>
            <person name="Powell A.J."/>
            <person name="Barry K."/>
            <person name="Miller A.N."/>
            <person name="Grigoriev I.V."/>
            <person name="Debuchy R."/>
            <person name="Gladieux P."/>
            <person name="Thoren M.H."/>
            <person name="Johannesson H."/>
        </authorList>
    </citation>
    <scope>NUCLEOTIDE SEQUENCE</scope>
    <source>
        <strain evidence="1">SMH3187-1</strain>
    </source>
</reference>
<comment type="caution">
    <text evidence="1">The sequence shown here is derived from an EMBL/GenBank/DDBJ whole genome shotgun (WGS) entry which is preliminary data.</text>
</comment>